<dbReference type="GO" id="GO:0099120">
    <property type="term" value="P:socially cooperative development"/>
    <property type="evidence" value="ECO:0000318"/>
    <property type="project" value="GO_Central"/>
</dbReference>
<dbReference type="FunCoup" id="Q9GPK9">
    <property type="interactions" value="711"/>
</dbReference>
<dbReference type="InterPro" id="IPR052846">
    <property type="entry name" value="ECM-enzyme_regulator"/>
</dbReference>
<sequence length="581" mass="64841">MKAIVLIIFILLINNQIVKTWDQNDVKQFFNNYPFGIKSSSGFYYDTQVSTLNGTIYGFTKNGFVDFPENPGFEESGFYLDQSVDMVEDRLGADGRPVYKNGNEPFIVTNKETGKQFTLAHNSSTFYDWFHSSPCVNYPLNGSIWITKNALQGVAFKPTNDVYPYDIGTQDNQLPYFHHSTFSLNFYLRVKRQLNRPSILNIATNYETFFFINNQKQIGELIVLGGESGLYYYQWAPEDTDDGKIFKIDIFVIMRTGFKGVLQINFRNSFDQCFCNNTDICSICNGNGDTCGCIYGATKGCASAHTKCSQCIYVNDCGNFNNTDPFCSIVKCSNNQTLSSTDSPPLSIDGSVSSGSGSNDDPTCILEPIDCDDNDECTVDECSITSGCKHTVCPNLDKSGKTEIKCVNGKCQTRVKSPCELMTCPNDTICIENYNNTKNLTICLPIECSINNCDDGNGCTIDSCNFQTGFCDHLLCPNKYLDPITNHTTIPICENNKCVNKTLSNCEYFKCDHPNEICIEEKITLAPKCVHFDSGCLSCSDLNCQSLTSPNSRCKYIEMDNQKLRCKGSVGSCCPYLPTCY</sequence>
<dbReference type="GO" id="GO:0005576">
    <property type="term" value="C:extracellular region"/>
    <property type="evidence" value="ECO:0000318"/>
    <property type="project" value="GO_Central"/>
</dbReference>
<dbReference type="KEGG" id="ddi:DDB_G0281951"/>
<gene>
    <name evidence="5" type="primary">cyrA</name>
    <name evidence="5" type="ORF">DDB_G0281951</name>
</gene>
<dbReference type="Pfam" id="PF00526">
    <property type="entry name" value="Dicty_CTDC"/>
    <property type="match status" value="2"/>
</dbReference>
<evidence type="ECO:0000256" key="2">
    <source>
        <dbReference type="SAM" id="MobiDB-lite"/>
    </source>
</evidence>
<reference evidence="4" key="1">
    <citation type="submission" date="2000-10" db="EMBL/GenBank/DDBJ databases">
        <title>Putative calmodulin-binding protein, CaMBP64, from D. discoideum.</title>
        <authorList>
            <person name="O'Day D.H."/>
            <person name="Lim R.T."/>
            <person name="Myre M.A."/>
        </authorList>
    </citation>
    <scope>NUCLEOTIDE SEQUENCE</scope>
</reference>
<dbReference type="RefSeq" id="XP_640389.1">
    <property type="nucleotide sequence ID" value="XM_635297.1"/>
</dbReference>
<dbReference type="STRING" id="44689.Q9GPK9"/>
<name>Q9GPK9_DICDI</name>
<feature type="chain" id="PRO_5014108082" evidence="3">
    <location>
        <begin position="21"/>
        <end position="581"/>
    </location>
</feature>
<dbReference type="eggNOG" id="ENOG502RBJG">
    <property type="taxonomic scope" value="Eukaryota"/>
</dbReference>
<organism evidence="4">
    <name type="scientific">Dictyostelium discoideum</name>
    <name type="common">Social amoeba</name>
    <dbReference type="NCBI Taxonomy" id="44689"/>
    <lineage>
        <taxon>Eukaryota</taxon>
        <taxon>Amoebozoa</taxon>
        <taxon>Evosea</taxon>
        <taxon>Eumycetozoa</taxon>
        <taxon>Dictyostelia</taxon>
        <taxon>Dictyosteliales</taxon>
        <taxon>Dictyosteliaceae</taxon>
        <taxon>Dictyostelium</taxon>
    </lineage>
</organism>
<reference evidence="5" key="3">
    <citation type="submission" date="2009-08" db="EMBL/GenBank/DDBJ databases">
        <authorList>
            <consortium name="The Dictyostelium discoideum Sequencing Consortium"/>
            <person name="Eichinger L."/>
            <person name="Pachebat J.A."/>
            <person name="Gloeckner G."/>
            <person name="Rajandream M.-A."/>
            <person name="Sucgang R."/>
            <person name="Song J."/>
            <person name="Cox E.C."/>
            <person name="Tunggal B."/>
            <person name="Szafranski K."/>
            <person name="Konfortov B.A."/>
            <person name="Farbrother P."/>
            <person name="Bankier A.T."/>
            <person name="Lehmann R."/>
            <person name="Hamlin N."/>
            <person name="Xu Q."/>
            <person name="Davies R."/>
            <person name="Gaudet P."/>
            <person name="Fey P."/>
            <person name="Pilcher K."/>
            <person name="Chen G."/>
            <person name="Saunders D."/>
            <person name="Sodergren E."/>
            <person name="Davis P."/>
            <person name="Nie X."/>
            <person name="Kerhornou A."/>
            <person name="Hemphill L."/>
            <person name="Bason N."/>
            <person name="Berriman M."/>
            <person name="Desany B."/>
            <person name="Churcher C."/>
            <person name="Cooper J."/>
            <person name="van Driessche N."/>
            <person name="Cronin A."/>
            <person name="Goodhead I."/>
            <person name="Muzny D."/>
            <person name="Hall N."/>
            <person name="Harper D."/>
            <person name="Lindsay R."/>
            <person name="Hauser H."/>
            <person name="James K."/>
            <person name="Quiles M."/>
            <person name="Buchrieser C."/>
            <person name="Wardroper A."/>
            <person name="Thangavelu M."/>
            <person name="Johnson D."/>
            <person name="Knights A."/>
            <person name="Loulseged H."/>
            <person name="Mungall K."/>
            <person name="Price C."/>
            <person name="Ma J."/>
            <person name="Quail M."/>
            <person name="Hernandez J."/>
            <person name="Rabbinowitsch E."/>
            <person name="Steffen D."/>
            <person name="Sanders M."/>
            <person name="Weinstock G."/>
            <person name="Sharp S."/>
            <person name="Just E."/>
            <person name="Shaulsky G."/>
            <person name="Simmonds M."/>
            <person name="Tivey A."/>
            <person name="White B."/>
            <person name="Walker D."/>
            <person name="Woodward J."/>
            <person name="Winckler T."/>
            <person name="Schleicher M."/>
            <person name="Rosenthal A."/>
            <person name="Rivero F."/>
            <person name="Chisholm R.L."/>
            <person name="Gibbs R."/>
            <person name="Loomis W.F."/>
            <person name="Platzer M."/>
            <person name="Kay R.R."/>
            <person name="Williams J."/>
            <person name="Dear P.H."/>
            <person name="Noegel A.A."/>
            <person name="Barrell B."/>
            <person name="Kuspa A."/>
        </authorList>
    </citation>
    <scope>NUCLEOTIDE SEQUENCE</scope>
    <source>
        <strain evidence="5">AX4</strain>
    </source>
</reference>
<dbReference type="InterPro" id="IPR001673">
    <property type="entry name" value="S_mold_repeat"/>
</dbReference>
<dbReference type="PANTHER" id="PTHR31797">
    <property type="entry name" value="EXTRACELLULAR MATRIX PROTEIN A-RELATED"/>
    <property type="match status" value="1"/>
</dbReference>
<dbReference type="GO" id="GO:0005516">
    <property type="term" value="F:calmodulin binding"/>
    <property type="evidence" value="ECO:0000353"/>
    <property type="project" value="dictyBase"/>
</dbReference>
<feature type="compositionally biased region" description="Low complexity" evidence="2">
    <location>
        <begin position="347"/>
        <end position="360"/>
    </location>
</feature>
<dbReference type="PANTHER" id="PTHR31797:SF7">
    <property type="entry name" value="CYSTEINE RICH PROTEIN"/>
    <property type="match status" value="1"/>
</dbReference>
<dbReference type="VEuPathDB" id="AmoebaDB:DDB_G0281951"/>
<feature type="region of interest" description="Disordered" evidence="2">
    <location>
        <begin position="337"/>
        <end position="360"/>
    </location>
</feature>
<reference evidence="5 6" key="2">
    <citation type="journal article" date="2005" name="Nature">
        <title>The genome of the social amoeba Dictyostelium discoideum.</title>
        <authorList>
            <consortium name="The Dictyostelium discoideum Sequencing Consortium"/>
            <person name="Eichinger L."/>
            <person name="Pachebat J.A."/>
            <person name="Glockner G."/>
            <person name="Rajandream M.A."/>
            <person name="Sucgang R."/>
            <person name="Berriman M."/>
            <person name="Song J."/>
            <person name="Olsen R."/>
            <person name="Szafranski K."/>
            <person name="Xu Q."/>
            <person name="Tunggal B."/>
            <person name="Kummerfeld S."/>
            <person name="Madera M."/>
            <person name="Konfortov B.A."/>
            <person name="Rivero F."/>
            <person name="Bankier A.T."/>
            <person name="Lehmann R."/>
            <person name="Hamlin N."/>
            <person name="Davies R."/>
            <person name="Gaudet P."/>
            <person name="Fey P."/>
            <person name="Pilcher K."/>
            <person name="Chen G."/>
            <person name="Saunders D."/>
            <person name="Sodergren E."/>
            <person name="Davis P."/>
            <person name="Kerhornou A."/>
            <person name="Nie X."/>
            <person name="Hall N."/>
            <person name="Anjard C."/>
            <person name="Hemphill L."/>
            <person name="Bason N."/>
            <person name="Farbrother P."/>
            <person name="Desany B."/>
            <person name="Just E."/>
            <person name="Morio T."/>
            <person name="Rost R."/>
            <person name="Churcher C."/>
            <person name="Cooper J."/>
            <person name="Haydock S."/>
            <person name="van Driessche N."/>
            <person name="Cronin A."/>
            <person name="Goodhead I."/>
            <person name="Muzny D."/>
            <person name="Mourier T."/>
            <person name="Pain A."/>
            <person name="Lu M."/>
            <person name="Harper D."/>
            <person name="Lindsay R."/>
            <person name="Hauser H."/>
            <person name="James K."/>
            <person name="Quiles M."/>
            <person name="Madan Babu M."/>
            <person name="Saito T."/>
            <person name="Buchrieser C."/>
            <person name="Wardroper A."/>
            <person name="Felder M."/>
            <person name="Thangavelu M."/>
            <person name="Johnson D."/>
            <person name="Knights A."/>
            <person name="Loulseged H."/>
            <person name="Mungall K."/>
            <person name="Oliver K."/>
            <person name="Price C."/>
            <person name="Quail M.A."/>
            <person name="Urushihara H."/>
            <person name="Hernandez J."/>
            <person name="Rabbinowitsch E."/>
            <person name="Steffen D."/>
            <person name="Sanders M."/>
            <person name="Ma J."/>
            <person name="Kohara Y."/>
            <person name="Sharp S."/>
            <person name="Simmonds M."/>
            <person name="Spiegler S."/>
            <person name="Tivey A."/>
            <person name="Sugano S."/>
            <person name="White B."/>
            <person name="Walker D."/>
            <person name="Woodward J."/>
            <person name="Winckler T."/>
            <person name="Tanaka Y."/>
            <person name="Shaulsky G."/>
            <person name="Schleicher M."/>
            <person name="Weinstock G."/>
            <person name="Rosenthal A."/>
            <person name="Cox E.C."/>
            <person name="Chisholm R.L."/>
            <person name="Gibbs R."/>
            <person name="Loomis W.F."/>
            <person name="Platzer M."/>
            <person name="Kay R.R."/>
            <person name="Williams J."/>
            <person name="Dear P.H."/>
            <person name="Noegel A.A."/>
            <person name="Barrell B."/>
            <person name="Kuspa A."/>
        </authorList>
    </citation>
    <scope>NUCLEOTIDE SEQUENCE [LARGE SCALE GENOMIC DNA]</scope>
    <source>
        <strain evidence="5 6">AX4</strain>
    </source>
</reference>
<dbReference type="GO" id="GO:0031012">
    <property type="term" value="C:extracellular matrix"/>
    <property type="evidence" value="ECO:0000314"/>
    <property type="project" value="dictyBase"/>
</dbReference>
<accession>Q54T62</accession>
<evidence type="ECO:0000256" key="1">
    <source>
        <dbReference type="ARBA" id="ARBA00022729"/>
    </source>
</evidence>
<dbReference type="IntAct" id="Q9GPK9">
    <property type="interactions" value="2"/>
</dbReference>
<dbReference type="EMBL" id="AF318287">
    <property type="protein sequence ID" value="AAG34703.1"/>
    <property type="molecule type" value="mRNA"/>
</dbReference>
<dbReference type="AlphaFoldDB" id="Q9GPK9"/>
<protein>
    <submittedName>
        <fullName evidence="5">Cysteine rich protein</fullName>
    </submittedName>
    <submittedName>
        <fullName evidence="4">Putative calmodulin-binding protein CamBP64</fullName>
    </submittedName>
</protein>
<dbReference type="EMBL" id="AAFI02000044">
    <property type="protein sequence ID" value="EAL66397.1"/>
    <property type="molecule type" value="Genomic_DNA"/>
</dbReference>
<comment type="interaction">
    <interactant intactId="EBI-6256975">
        <id>Q9GPK9</id>
    </interactant>
    <interactant intactId="EBI-1808395">
        <id>P02599</id>
        <label>calA</label>
    </interactant>
    <organismsDiffer>false</organismsDiffer>
    <experiments>2</experiments>
</comment>
<dbReference type="GO" id="GO:0005783">
    <property type="term" value="C:endoplasmic reticulum"/>
    <property type="evidence" value="ECO:0000314"/>
    <property type="project" value="dictyBase"/>
</dbReference>
<dbReference type="PaxDb" id="44689-DDB0214923"/>
<keyword evidence="1 3" id="KW-0732">Signal</keyword>
<dbReference type="HOGENOM" id="CLU_528332_0_0_1"/>
<feature type="signal peptide" evidence="3">
    <location>
        <begin position="1"/>
        <end position="20"/>
    </location>
</feature>
<proteinExistence type="evidence at protein level"/>
<dbReference type="OMA" id="TIPICEN"/>
<keyword evidence="6" id="KW-1185">Reference proteome</keyword>
<dbReference type="Proteomes" id="UP000002195">
    <property type="component" value="Unassembled WGS sequence"/>
</dbReference>
<dbReference type="GO" id="GO:0005615">
    <property type="term" value="C:extracellular space"/>
    <property type="evidence" value="ECO:0000314"/>
    <property type="project" value="dictyBase"/>
</dbReference>
<evidence type="ECO:0000256" key="3">
    <source>
        <dbReference type="SAM" id="SignalP"/>
    </source>
</evidence>
<evidence type="ECO:0000313" key="6">
    <source>
        <dbReference type="Proteomes" id="UP000002195"/>
    </source>
</evidence>
<dbReference type="dictyBase" id="DDB_G0281951">
    <property type="gene designation" value="cyrA"/>
</dbReference>
<accession>Q9GPK9</accession>
<evidence type="ECO:0000313" key="5">
    <source>
        <dbReference type="EMBL" id="EAL66397.1"/>
    </source>
</evidence>
<dbReference type="GeneID" id="8623344"/>
<evidence type="ECO:0000313" key="4">
    <source>
        <dbReference type="EMBL" id="AAG34703.1"/>
    </source>
</evidence>
<dbReference type="GO" id="GO:0051592">
    <property type="term" value="P:response to calcium ion"/>
    <property type="evidence" value="ECO:0000314"/>
    <property type="project" value="dictyBase"/>
</dbReference>
<dbReference type="GO" id="GO:0043327">
    <property type="term" value="P:chemotaxis to cAMP"/>
    <property type="evidence" value="ECO:0000315"/>
    <property type="project" value="dictyBase"/>
</dbReference>